<accession>A0A511RM86</accession>
<feature type="domain" description="Helix-hairpin-helix DNA-binding motif class 1" evidence="1">
    <location>
        <begin position="123"/>
        <end position="142"/>
    </location>
</feature>
<dbReference type="Pfam" id="PF12836">
    <property type="entry name" value="HHH_3"/>
    <property type="match status" value="1"/>
</dbReference>
<protein>
    <recommendedName>
        <fullName evidence="1">Helix-hairpin-helix DNA-binding motif class 1 domain-containing protein</fullName>
    </recommendedName>
</protein>
<dbReference type="Pfam" id="PF10531">
    <property type="entry name" value="SLBB"/>
    <property type="match status" value="1"/>
</dbReference>
<dbReference type="PANTHER" id="PTHR21180:SF32">
    <property type="entry name" value="ENDONUCLEASE_EXONUCLEASE_PHOSPHATASE FAMILY DOMAIN-CONTAINING PROTEIN 1"/>
    <property type="match status" value="1"/>
</dbReference>
<feature type="domain" description="Helix-hairpin-helix DNA-binding motif class 1" evidence="1">
    <location>
        <begin position="149"/>
        <end position="168"/>
    </location>
</feature>
<dbReference type="GO" id="GO:0006281">
    <property type="term" value="P:DNA repair"/>
    <property type="evidence" value="ECO:0007669"/>
    <property type="project" value="InterPro"/>
</dbReference>
<dbReference type="Gene3D" id="3.10.560.10">
    <property type="entry name" value="Outer membrane lipoprotein wza domain like"/>
    <property type="match status" value="1"/>
</dbReference>
<dbReference type="GO" id="GO:0015627">
    <property type="term" value="C:type II protein secretion system complex"/>
    <property type="evidence" value="ECO:0007669"/>
    <property type="project" value="TreeGrafter"/>
</dbReference>
<reference evidence="2 3" key="1">
    <citation type="submission" date="2019-07" db="EMBL/GenBank/DDBJ databases">
        <title>Whole genome shotgun sequence of Oceanithermus desulfurans NBRC 100063.</title>
        <authorList>
            <person name="Hosoyama A."/>
            <person name="Uohara A."/>
            <person name="Ohji S."/>
            <person name="Ichikawa N."/>
        </authorList>
    </citation>
    <scope>NUCLEOTIDE SEQUENCE [LARGE SCALE GENOMIC DNA]</scope>
    <source>
        <strain evidence="2 3">NBRC 100063</strain>
    </source>
</reference>
<dbReference type="EMBL" id="BJXN01000008">
    <property type="protein sequence ID" value="GEM89926.1"/>
    <property type="molecule type" value="Genomic_DNA"/>
</dbReference>
<dbReference type="InterPro" id="IPR003583">
    <property type="entry name" value="Hlx-hairpin-Hlx_DNA-bd_motif"/>
</dbReference>
<dbReference type="OrthoDB" id="9790239at2"/>
<dbReference type="Proteomes" id="UP000321827">
    <property type="component" value="Unassembled WGS sequence"/>
</dbReference>
<proteinExistence type="predicted"/>
<evidence type="ECO:0000313" key="2">
    <source>
        <dbReference type="EMBL" id="GEM89926.1"/>
    </source>
</evidence>
<name>A0A511RM86_9DEIN</name>
<dbReference type="InterPro" id="IPR019554">
    <property type="entry name" value="Soluble_ligand-bd"/>
</dbReference>
<dbReference type="AlphaFoldDB" id="A0A511RM86"/>
<evidence type="ECO:0000313" key="3">
    <source>
        <dbReference type="Proteomes" id="UP000321827"/>
    </source>
</evidence>
<comment type="caution">
    <text evidence="2">The sequence shown here is derived from an EMBL/GenBank/DDBJ whole genome shotgun (WGS) entry which is preliminary data.</text>
</comment>
<organism evidence="2 3">
    <name type="scientific">Oceanithermus desulfurans NBRC 100063</name>
    <dbReference type="NCBI Taxonomy" id="1227550"/>
    <lineage>
        <taxon>Bacteria</taxon>
        <taxon>Thermotogati</taxon>
        <taxon>Deinococcota</taxon>
        <taxon>Deinococci</taxon>
        <taxon>Thermales</taxon>
        <taxon>Thermaceae</taxon>
        <taxon>Oceanithermus</taxon>
    </lineage>
</organism>
<dbReference type="SUPFAM" id="SSF47781">
    <property type="entry name" value="RuvA domain 2-like"/>
    <property type="match status" value="1"/>
</dbReference>
<dbReference type="InterPro" id="IPR010994">
    <property type="entry name" value="RuvA_2-like"/>
</dbReference>
<sequence length="171" mass="17974">MARLQPVALVLYLALVLALGIARLEPHLTVRFSPVASEQEPPVVAVTGAVRRPGVYALEPGARVADALAAAGGGTPEADLDALDLALPIADGESLRVPARGEAAARAPGVPRPRVSVNRASAEELESVPGIGPALARRIVAWRPFRTLDELVRVPGIGPRTLERLRPYLTP</sequence>
<dbReference type="GO" id="GO:0003677">
    <property type="term" value="F:DNA binding"/>
    <property type="evidence" value="ECO:0007669"/>
    <property type="project" value="InterPro"/>
</dbReference>
<gene>
    <name evidence="2" type="ORF">ODE01S_13600</name>
</gene>
<dbReference type="InterPro" id="IPR051675">
    <property type="entry name" value="Endo/Exo/Phosphatase_dom_1"/>
</dbReference>
<dbReference type="RefSeq" id="WP_147147213.1">
    <property type="nucleotide sequence ID" value="NZ_BJXN01000008.1"/>
</dbReference>
<dbReference type="GO" id="GO:0015628">
    <property type="term" value="P:protein secretion by the type II secretion system"/>
    <property type="evidence" value="ECO:0007669"/>
    <property type="project" value="TreeGrafter"/>
</dbReference>
<dbReference type="SMART" id="SM00278">
    <property type="entry name" value="HhH1"/>
    <property type="match status" value="2"/>
</dbReference>
<dbReference type="Gene3D" id="1.10.150.320">
    <property type="entry name" value="Photosystem II 12 kDa extrinsic protein"/>
    <property type="match status" value="1"/>
</dbReference>
<dbReference type="PANTHER" id="PTHR21180">
    <property type="entry name" value="ENDONUCLEASE/EXONUCLEASE/PHOSPHATASE FAMILY DOMAIN-CONTAINING PROTEIN 1"/>
    <property type="match status" value="1"/>
</dbReference>
<evidence type="ECO:0000259" key="1">
    <source>
        <dbReference type="SMART" id="SM00278"/>
    </source>
</evidence>